<dbReference type="OrthoDB" id="515401at2759"/>
<feature type="compositionally biased region" description="Polar residues" evidence="10">
    <location>
        <begin position="192"/>
        <end position="205"/>
    </location>
</feature>
<feature type="region of interest" description="Disordered" evidence="10">
    <location>
        <begin position="358"/>
        <end position="434"/>
    </location>
</feature>
<keyword evidence="7" id="KW-0804">Transcription</keyword>
<keyword evidence="4 9" id="KW-0863">Zinc-finger</keyword>
<dbReference type="GO" id="GO:0045944">
    <property type="term" value="P:positive regulation of transcription by RNA polymerase II"/>
    <property type="evidence" value="ECO:0007669"/>
    <property type="project" value="TreeGrafter"/>
</dbReference>
<accession>A0A084G1L1</accession>
<keyword evidence="2" id="KW-0479">Metal-binding</keyword>
<dbReference type="VEuPathDB" id="FungiDB:SAPIO_CDS7310"/>
<keyword evidence="6" id="KW-0805">Transcription regulation</keyword>
<organism evidence="12 13">
    <name type="scientific">Pseudallescheria apiosperma</name>
    <name type="common">Scedosporium apiospermum</name>
    <dbReference type="NCBI Taxonomy" id="563466"/>
    <lineage>
        <taxon>Eukaryota</taxon>
        <taxon>Fungi</taxon>
        <taxon>Dikarya</taxon>
        <taxon>Ascomycota</taxon>
        <taxon>Pezizomycotina</taxon>
        <taxon>Sordariomycetes</taxon>
        <taxon>Hypocreomycetidae</taxon>
        <taxon>Microascales</taxon>
        <taxon>Microascaceae</taxon>
        <taxon>Scedosporium</taxon>
    </lineage>
</organism>
<dbReference type="PANTHER" id="PTHR10071">
    <property type="entry name" value="TRANSCRIPTION FACTOR GATA FAMILY MEMBER"/>
    <property type="match status" value="1"/>
</dbReference>
<evidence type="ECO:0000313" key="12">
    <source>
        <dbReference type="EMBL" id="KEZ41223.1"/>
    </source>
</evidence>
<dbReference type="OMA" id="CYRPTTM"/>
<dbReference type="SUPFAM" id="SSF57716">
    <property type="entry name" value="Glucocorticoid receptor-like (DNA-binding domain)"/>
    <property type="match status" value="2"/>
</dbReference>
<feature type="compositionally biased region" description="Pro residues" evidence="10">
    <location>
        <begin position="22"/>
        <end position="34"/>
    </location>
</feature>
<feature type="compositionally biased region" description="Polar residues" evidence="10">
    <location>
        <begin position="52"/>
        <end position="62"/>
    </location>
</feature>
<evidence type="ECO:0000256" key="3">
    <source>
        <dbReference type="ARBA" id="ARBA00022737"/>
    </source>
</evidence>
<feature type="region of interest" description="Disordered" evidence="10">
    <location>
        <begin position="450"/>
        <end position="493"/>
    </location>
</feature>
<feature type="region of interest" description="Disordered" evidence="10">
    <location>
        <begin position="521"/>
        <end position="573"/>
    </location>
</feature>
<feature type="domain" description="GATA-type" evidence="11">
    <location>
        <begin position="137"/>
        <end position="194"/>
    </location>
</feature>
<dbReference type="GO" id="GO:0005634">
    <property type="term" value="C:nucleus"/>
    <property type="evidence" value="ECO:0007669"/>
    <property type="project" value="UniProtKB-SubCell"/>
</dbReference>
<dbReference type="PANTHER" id="PTHR10071:SF335">
    <property type="entry name" value="IRON-SENSING TRANSCRIPTIONAL REPRESSOR-RELATED"/>
    <property type="match status" value="1"/>
</dbReference>
<feature type="compositionally biased region" description="Basic and acidic residues" evidence="10">
    <location>
        <begin position="558"/>
        <end position="573"/>
    </location>
</feature>
<gene>
    <name evidence="12" type="ORF">SAPIO_CDS7310</name>
</gene>
<feature type="compositionally biased region" description="Polar residues" evidence="10">
    <location>
        <begin position="132"/>
        <end position="146"/>
    </location>
</feature>
<sequence length="597" mass="64161">MPLRGLKSSFSTSSVRAESPLLFPPPPPPPPPPLLLRLGSRIVQRMAMSEEYNPSSSRATNQAPPPRTALPSRPISAKQRQPVTQSPPQRHTSTNPGQVAAMNPSGYTSRSSRSPVDSPTKPETGQRALPQRAQTSGQTGQVCSNCGTTRTPLWRRSPQGATICNACGLYQKARNTARPTKLNRTGVALTSEPRQSPTKLPTSLPTAAKTGKSIPGATYVAADQAPAGTCPGGGRCNGTGGADGCNGCPAYNNRIAKRAQLNVKGQGASCRSAEQPTEPHESQPVDIAALKSQQAQNTPMVIACQNCATTITPLWRRDESGHTICNACGLYYKLHGVHRPVTMKKATIKRRKRVIAAQDDAESVEYEGSTRSTEGTPERGTMNADGSVNLGLRRRPDQPLAIEPRPGFSVPGGQGSPGSGPAAYRSTHGLPQHDVPMYLNEENRLASLATVASSEERQPSLSPASFLSSRKRSFSATEPDPPTSPEGNHETTKRISSIISILNPTDDGAIETSGYEDRRDFYHSNARSPHGYATNTGSVPASGSSHYSPNVPTYYRDVSSERDPSKEERREALRREAERMRAMLAQKERELAELGHE</sequence>
<dbReference type="GO" id="GO:0006879">
    <property type="term" value="P:intracellular iron ion homeostasis"/>
    <property type="evidence" value="ECO:0007669"/>
    <property type="project" value="UniProtKB-ARBA"/>
</dbReference>
<proteinExistence type="predicted"/>
<dbReference type="GO" id="GO:0034757">
    <property type="term" value="P:negative regulation of iron ion transport"/>
    <property type="evidence" value="ECO:0007669"/>
    <property type="project" value="UniProtKB-ARBA"/>
</dbReference>
<dbReference type="PROSITE" id="PS00344">
    <property type="entry name" value="GATA_ZN_FINGER_1"/>
    <property type="match status" value="2"/>
</dbReference>
<dbReference type="GO" id="GO:0000122">
    <property type="term" value="P:negative regulation of transcription by RNA polymerase II"/>
    <property type="evidence" value="ECO:0007669"/>
    <property type="project" value="TreeGrafter"/>
</dbReference>
<evidence type="ECO:0000256" key="9">
    <source>
        <dbReference type="PROSITE-ProRule" id="PRU00094"/>
    </source>
</evidence>
<dbReference type="RefSeq" id="XP_016641022.1">
    <property type="nucleotide sequence ID" value="XM_016789195.1"/>
</dbReference>
<reference evidence="12 13" key="1">
    <citation type="journal article" date="2014" name="Genome Announc.">
        <title>Draft genome sequence of the pathogenic fungus Scedosporium apiospermum.</title>
        <authorList>
            <person name="Vandeputte P."/>
            <person name="Ghamrawi S."/>
            <person name="Rechenmann M."/>
            <person name="Iltis A."/>
            <person name="Giraud S."/>
            <person name="Fleury M."/>
            <person name="Thornton C."/>
            <person name="Delhaes L."/>
            <person name="Meyer W."/>
            <person name="Papon N."/>
            <person name="Bouchara J.P."/>
        </authorList>
    </citation>
    <scope>NUCLEOTIDE SEQUENCE [LARGE SCALE GENOMIC DNA]</scope>
    <source>
        <strain evidence="12 13">IHEM 14462</strain>
    </source>
</reference>
<dbReference type="Pfam" id="PF00320">
    <property type="entry name" value="GATA"/>
    <property type="match status" value="2"/>
</dbReference>
<dbReference type="EMBL" id="JOWA01000110">
    <property type="protein sequence ID" value="KEZ41223.1"/>
    <property type="molecule type" value="Genomic_DNA"/>
</dbReference>
<comment type="subcellular location">
    <subcellularLocation>
        <location evidence="1">Nucleus</location>
    </subcellularLocation>
</comment>
<feature type="region of interest" description="Disordered" evidence="10">
    <location>
        <begin position="1"/>
        <end position="146"/>
    </location>
</feature>
<evidence type="ECO:0000256" key="8">
    <source>
        <dbReference type="ARBA" id="ARBA00023242"/>
    </source>
</evidence>
<feature type="compositionally biased region" description="Polar residues" evidence="10">
    <location>
        <begin position="105"/>
        <end position="123"/>
    </location>
</feature>
<feature type="compositionally biased region" description="Polar residues" evidence="10">
    <location>
        <begin position="459"/>
        <end position="468"/>
    </location>
</feature>
<dbReference type="GO" id="GO:0000981">
    <property type="term" value="F:DNA-binding transcription factor activity, RNA polymerase II-specific"/>
    <property type="evidence" value="ECO:0007669"/>
    <property type="project" value="TreeGrafter"/>
</dbReference>
<dbReference type="GO" id="GO:0008270">
    <property type="term" value="F:zinc ion binding"/>
    <property type="evidence" value="ECO:0007669"/>
    <property type="project" value="UniProtKB-KW"/>
</dbReference>
<dbReference type="GeneID" id="27726382"/>
<evidence type="ECO:0000256" key="4">
    <source>
        <dbReference type="ARBA" id="ARBA00022771"/>
    </source>
</evidence>
<evidence type="ECO:0000256" key="1">
    <source>
        <dbReference type="ARBA" id="ARBA00004123"/>
    </source>
</evidence>
<keyword evidence="13" id="KW-1185">Reference proteome</keyword>
<dbReference type="Proteomes" id="UP000028545">
    <property type="component" value="Unassembled WGS sequence"/>
</dbReference>
<dbReference type="FunFam" id="3.30.50.10:FF:000007">
    <property type="entry name" value="Nitrogen regulatory AreA, N-terminal"/>
    <property type="match status" value="1"/>
</dbReference>
<dbReference type="SMART" id="SM00401">
    <property type="entry name" value="ZnF_GATA"/>
    <property type="match status" value="2"/>
</dbReference>
<evidence type="ECO:0000313" key="13">
    <source>
        <dbReference type="Proteomes" id="UP000028545"/>
    </source>
</evidence>
<dbReference type="GO" id="GO:0000978">
    <property type="term" value="F:RNA polymerase II cis-regulatory region sequence-specific DNA binding"/>
    <property type="evidence" value="ECO:0007669"/>
    <property type="project" value="TreeGrafter"/>
</dbReference>
<evidence type="ECO:0000256" key="6">
    <source>
        <dbReference type="ARBA" id="ARBA00023015"/>
    </source>
</evidence>
<name>A0A084G1L1_PSEDA</name>
<evidence type="ECO:0000256" key="10">
    <source>
        <dbReference type="SAM" id="MobiDB-lite"/>
    </source>
</evidence>
<evidence type="ECO:0000256" key="2">
    <source>
        <dbReference type="ARBA" id="ARBA00022723"/>
    </source>
</evidence>
<dbReference type="CDD" id="cd00202">
    <property type="entry name" value="ZnF_GATA"/>
    <property type="match status" value="2"/>
</dbReference>
<dbReference type="AlphaFoldDB" id="A0A084G1L1"/>
<protein>
    <recommendedName>
        <fullName evidence="11">GATA-type domain-containing protein</fullName>
    </recommendedName>
</protein>
<feature type="domain" description="GATA-type" evidence="11">
    <location>
        <begin position="304"/>
        <end position="351"/>
    </location>
</feature>
<dbReference type="Gene3D" id="3.30.50.10">
    <property type="entry name" value="Erythroid Transcription Factor GATA-1, subunit A"/>
    <property type="match status" value="2"/>
</dbReference>
<dbReference type="InterPro" id="IPR013088">
    <property type="entry name" value="Znf_NHR/GATA"/>
</dbReference>
<dbReference type="InterPro" id="IPR000679">
    <property type="entry name" value="Znf_GATA"/>
</dbReference>
<comment type="caution">
    <text evidence="12">The sequence shown here is derived from an EMBL/GenBank/DDBJ whole genome shotgun (WGS) entry which is preliminary data.</text>
</comment>
<feature type="compositionally biased region" description="Polar residues" evidence="10">
    <location>
        <begin position="533"/>
        <end position="551"/>
    </location>
</feature>
<feature type="region of interest" description="Disordered" evidence="10">
    <location>
        <begin position="187"/>
        <end position="211"/>
    </location>
</feature>
<dbReference type="PRINTS" id="PR00619">
    <property type="entry name" value="GATAZNFINGER"/>
</dbReference>
<feature type="compositionally biased region" description="Polar residues" evidence="10">
    <location>
        <begin position="78"/>
        <end position="97"/>
    </location>
</feature>
<dbReference type="FunFam" id="3.30.50.10:FF:000039">
    <property type="entry name" value="Siderophore transcription factor SreA"/>
    <property type="match status" value="1"/>
</dbReference>
<evidence type="ECO:0000259" key="11">
    <source>
        <dbReference type="PROSITE" id="PS50114"/>
    </source>
</evidence>
<dbReference type="PROSITE" id="PS50114">
    <property type="entry name" value="GATA_ZN_FINGER_2"/>
    <property type="match status" value="2"/>
</dbReference>
<dbReference type="InterPro" id="IPR039355">
    <property type="entry name" value="Transcription_factor_GATA"/>
</dbReference>
<keyword evidence="5" id="KW-0862">Zinc</keyword>
<keyword evidence="8" id="KW-0539">Nucleus</keyword>
<dbReference type="KEGG" id="sapo:SAPIO_CDS7310"/>
<evidence type="ECO:0000256" key="7">
    <source>
        <dbReference type="ARBA" id="ARBA00023163"/>
    </source>
</evidence>
<evidence type="ECO:0000256" key="5">
    <source>
        <dbReference type="ARBA" id="ARBA00022833"/>
    </source>
</evidence>
<dbReference type="HOGENOM" id="CLU_021761_1_0_1"/>
<keyword evidence="3" id="KW-0677">Repeat</keyword>